<evidence type="ECO:0000256" key="5">
    <source>
        <dbReference type="ARBA" id="ARBA00022989"/>
    </source>
</evidence>
<feature type="transmembrane region" description="Helical" evidence="7">
    <location>
        <begin position="43"/>
        <end position="61"/>
    </location>
</feature>
<dbReference type="Pfam" id="PF07681">
    <property type="entry name" value="DoxX"/>
    <property type="match status" value="1"/>
</dbReference>
<dbReference type="EMBL" id="JAVREJ010000016">
    <property type="protein sequence ID" value="MDT0352029.1"/>
    <property type="molecule type" value="Genomic_DNA"/>
</dbReference>
<keyword evidence="3" id="KW-1003">Cell membrane</keyword>
<keyword evidence="4 7" id="KW-0812">Transmembrane</keyword>
<dbReference type="Proteomes" id="UP001183202">
    <property type="component" value="Unassembled WGS sequence"/>
</dbReference>
<feature type="transmembrane region" description="Helical" evidence="7">
    <location>
        <begin position="68"/>
        <end position="96"/>
    </location>
</feature>
<comment type="caution">
    <text evidence="8">The sequence shown here is derived from an EMBL/GenBank/DDBJ whole genome shotgun (WGS) entry which is preliminary data.</text>
</comment>
<protein>
    <submittedName>
        <fullName evidence="8">DoxX family protein</fullName>
    </submittedName>
</protein>
<reference evidence="9" key="1">
    <citation type="submission" date="2023-07" db="EMBL/GenBank/DDBJ databases">
        <title>30 novel species of actinomycetes from the DSMZ collection.</title>
        <authorList>
            <person name="Nouioui I."/>
        </authorList>
    </citation>
    <scope>NUCLEOTIDE SEQUENCE [LARGE SCALE GENOMIC DNA]</scope>
    <source>
        <strain evidence="9">DSM 45834</strain>
    </source>
</reference>
<evidence type="ECO:0000313" key="8">
    <source>
        <dbReference type="EMBL" id="MDT0352029.1"/>
    </source>
</evidence>
<name>A0ABU2NHE0_9PSEU</name>
<keyword evidence="9" id="KW-1185">Reference proteome</keyword>
<comment type="similarity">
    <text evidence="2">Belongs to the DoxX family.</text>
</comment>
<evidence type="ECO:0000256" key="1">
    <source>
        <dbReference type="ARBA" id="ARBA00004651"/>
    </source>
</evidence>
<organism evidence="8 9">
    <name type="scientific">Pseudonocardia charpentierae</name>
    <dbReference type="NCBI Taxonomy" id="3075545"/>
    <lineage>
        <taxon>Bacteria</taxon>
        <taxon>Bacillati</taxon>
        <taxon>Actinomycetota</taxon>
        <taxon>Actinomycetes</taxon>
        <taxon>Pseudonocardiales</taxon>
        <taxon>Pseudonocardiaceae</taxon>
        <taxon>Pseudonocardia</taxon>
    </lineage>
</organism>
<dbReference type="PANTHER" id="PTHR33452:SF1">
    <property type="entry name" value="INNER MEMBRANE PROTEIN YPHA-RELATED"/>
    <property type="match status" value="1"/>
</dbReference>
<comment type="subcellular location">
    <subcellularLocation>
        <location evidence="1">Cell membrane</location>
        <topology evidence="1">Multi-pass membrane protein</topology>
    </subcellularLocation>
</comment>
<accession>A0ABU2NHE0</accession>
<evidence type="ECO:0000256" key="6">
    <source>
        <dbReference type="ARBA" id="ARBA00023136"/>
    </source>
</evidence>
<dbReference type="InterPro" id="IPR032808">
    <property type="entry name" value="DoxX"/>
</dbReference>
<keyword evidence="5 7" id="KW-1133">Transmembrane helix</keyword>
<evidence type="ECO:0000256" key="7">
    <source>
        <dbReference type="SAM" id="Phobius"/>
    </source>
</evidence>
<dbReference type="InterPro" id="IPR051907">
    <property type="entry name" value="DoxX-like_oxidoreductase"/>
</dbReference>
<keyword evidence="6 7" id="KW-0472">Membrane</keyword>
<evidence type="ECO:0000256" key="2">
    <source>
        <dbReference type="ARBA" id="ARBA00006679"/>
    </source>
</evidence>
<evidence type="ECO:0000256" key="4">
    <source>
        <dbReference type="ARBA" id="ARBA00022692"/>
    </source>
</evidence>
<evidence type="ECO:0000313" key="9">
    <source>
        <dbReference type="Proteomes" id="UP001183202"/>
    </source>
</evidence>
<proteinExistence type="inferred from homology"/>
<sequence>MTVRPAARDALLLVARVLLGVVLIAHGWQKFATYGIAGTAGSFAQMGIPLPAVAAAFAAVVELAGGAALLLGAATVVAGALVVLDMLGAFLLVHVGNGVFVTDGGFELVWAIAAAALVLIAVGPGRFSVDGALASRRRAVTV</sequence>
<dbReference type="PANTHER" id="PTHR33452">
    <property type="entry name" value="OXIDOREDUCTASE CATD-RELATED"/>
    <property type="match status" value="1"/>
</dbReference>
<evidence type="ECO:0000256" key="3">
    <source>
        <dbReference type="ARBA" id="ARBA00022475"/>
    </source>
</evidence>
<gene>
    <name evidence="8" type="ORF">RM445_21090</name>
</gene>
<feature type="transmembrane region" description="Helical" evidence="7">
    <location>
        <begin position="108"/>
        <end position="129"/>
    </location>
</feature>